<gene>
    <name evidence="1" type="ORF">JABBERWOCK_192</name>
</gene>
<organism evidence="1">
    <name type="scientific">Bacillus phage Jabberwock</name>
    <dbReference type="NCBI Taxonomy" id="3163548"/>
    <lineage>
        <taxon>Viruses</taxon>
        <taxon>Duplodnaviria</taxon>
        <taxon>Heunggongvirae</taxon>
        <taxon>Uroviricota</taxon>
        <taxon>Caudoviricetes</taxon>
    </lineage>
</organism>
<accession>A0AAU8EIF4</accession>
<evidence type="ECO:0000313" key="1">
    <source>
        <dbReference type="EMBL" id="XCG97585.1"/>
    </source>
</evidence>
<name>A0AAU8EIF4_9CAUD</name>
<reference evidence="1" key="1">
    <citation type="submission" date="2024-06" db="EMBL/GenBank/DDBJ databases">
        <authorList>
            <person name="Sahani V.S."/>
            <person name="Rajnandini D.D."/>
            <person name="Zdgiebloski S.Z."/>
            <person name="Agrawal S.A."/>
        </authorList>
    </citation>
    <scope>NUCLEOTIDE SEQUENCE</scope>
</reference>
<sequence length="92" mass="10583">MSDMNFYREIKASELIDKINLAFEEYGITDFDDKIKIEKAIKFISKNAAKRAIKESLPEYNYHDVNDLLKTLDGLYKALGLTNAGQKVYTDL</sequence>
<dbReference type="EMBL" id="PP883967">
    <property type="protein sequence ID" value="XCG97585.1"/>
    <property type="molecule type" value="Genomic_DNA"/>
</dbReference>
<protein>
    <submittedName>
        <fullName evidence="1">Uncharacterized protein</fullName>
    </submittedName>
</protein>
<proteinExistence type="predicted"/>